<name>A0A7W9GVU9_9ACTN</name>
<dbReference type="PANTHER" id="PTHR11452:SF42">
    <property type="entry name" value="ALPHA-GALACTOSIDASE"/>
    <property type="match status" value="1"/>
</dbReference>
<organism evidence="5 6">
    <name type="scientific">Jiangella mangrovi</name>
    <dbReference type="NCBI Taxonomy" id="1524084"/>
    <lineage>
        <taxon>Bacteria</taxon>
        <taxon>Bacillati</taxon>
        <taxon>Actinomycetota</taxon>
        <taxon>Actinomycetes</taxon>
        <taxon>Jiangellales</taxon>
        <taxon>Jiangellaceae</taxon>
        <taxon>Jiangella</taxon>
    </lineage>
</organism>
<dbReference type="AlphaFoldDB" id="A0A7W9GVU9"/>
<dbReference type="InterPro" id="IPR002241">
    <property type="entry name" value="Glyco_hydro_27"/>
</dbReference>
<evidence type="ECO:0000256" key="3">
    <source>
        <dbReference type="ARBA" id="ARBA00023295"/>
    </source>
</evidence>
<sequence>MTNSAPRGWNSFDSYGGFIDEVAARANLERFAQRLRPHGYDYFVLDIGWYCEYDLLPGSLVPARSAPSGFRVDEYGRYLPSRTYFPSGLAALAAQAHELGVRFGVHVMRGIPRVAVERRLPVLGTPYTAADVADPSSGCRWCDYNVGVDMSRPGAQEYYDSWVALLASWGVDFIKADDITRFPAEIDALATAIQRSGRPMVLSLSPGNDTDHRYAGAYRRADLVRTTSDIWDTRDDLDRAFRAWYAWPCGDGFWPDLDMLCLGRLRVRVPADAADIDDDLMAARHGKGRDRDCRLTPSQQRTFVTLRAMAAAPLILGGDLVLTDDATFDLVTDPELLACQGNGVVGRLRYAADGIEVWATPRRDDPGSGWVGVFNRTTEALLRTVPLGALGLGRTPDEELLVRLEPDDVRFTRYRTTGDSNGLT</sequence>
<evidence type="ECO:0000313" key="6">
    <source>
        <dbReference type="Proteomes" id="UP000542813"/>
    </source>
</evidence>
<dbReference type="RefSeq" id="WP_184827457.1">
    <property type="nucleotide sequence ID" value="NZ_JACHMM010000001.1"/>
</dbReference>
<keyword evidence="3 4" id="KW-0326">Glycosidase</keyword>
<protein>
    <recommendedName>
        <fullName evidence="4">Alpha-galactosidase</fullName>
        <ecNumber evidence="4">3.2.1.22</ecNumber>
    </recommendedName>
    <alternativeName>
        <fullName evidence="4">Melibiase</fullName>
    </alternativeName>
</protein>
<dbReference type="EMBL" id="JACHMM010000001">
    <property type="protein sequence ID" value="MBB5791013.1"/>
    <property type="molecule type" value="Genomic_DNA"/>
</dbReference>
<dbReference type="PRINTS" id="PR00740">
    <property type="entry name" value="GLHYDRLASE27"/>
</dbReference>
<evidence type="ECO:0000256" key="1">
    <source>
        <dbReference type="ARBA" id="ARBA00009743"/>
    </source>
</evidence>
<accession>A0A7W9GVU9</accession>
<gene>
    <name evidence="5" type="ORF">HD601_005588</name>
</gene>
<dbReference type="Gene3D" id="3.20.20.70">
    <property type="entry name" value="Aldolase class I"/>
    <property type="match status" value="1"/>
</dbReference>
<dbReference type="Proteomes" id="UP000542813">
    <property type="component" value="Unassembled WGS sequence"/>
</dbReference>
<proteinExistence type="inferred from homology"/>
<comment type="catalytic activity">
    <reaction evidence="4">
        <text>Hydrolysis of terminal, non-reducing alpha-D-galactose residues in alpha-D-galactosides, including galactose oligosaccharides, galactomannans and galactolipids.</text>
        <dbReference type="EC" id="3.2.1.22"/>
    </reaction>
</comment>
<reference evidence="5 6" key="1">
    <citation type="submission" date="2020-08" db="EMBL/GenBank/DDBJ databases">
        <title>Sequencing the genomes of 1000 actinobacteria strains.</title>
        <authorList>
            <person name="Klenk H.-P."/>
        </authorList>
    </citation>
    <scope>NUCLEOTIDE SEQUENCE [LARGE SCALE GENOMIC DNA]</scope>
    <source>
        <strain evidence="5 6">DSM 102122</strain>
    </source>
</reference>
<comment type="similarity">
    <text evidence="1 4">Belongs to the glycosyl hydrolase 27 family.</text>
</comment>
<dbReference type="GO" id="GO:0004557">
    <property type="term" value="F:alpha-galactosidase activity"/>
    <property type="evidence" value="ECO:0007669"/>
    <property type="project" value="UniProtKB-EC"/>
</dbReference>
<evidence type="ECO:0000256" key="4">
    <source>
        <dbReference type="RuleBase" id="RU361168"/>
    </source>
</evidence>
<keyword evidence="4" id="KW-1015">Disulfide bond</keyword>
<keyword evidence="2 4" id="KW-0378">Hydrolase</keyword>
<comment type="caution">
    <text evidence="5">The sequence shown here is derived from an EMBL/GenBank/DDBJ whole genome shotgun (WGS) entry which is preliminary data.</text>
</comment>
<dbReference type="GO" id="GO:0005975">
    <property type="term" value="P:carbohydrate metabolic process"/>
    <property type="evidence" value="ECO:0007669"/>
    <property type="project" value="InterPro"/>
</dbReference>
<dbReference type="EC" id="3.2.1.22" evidence="4"/>
<keyword evidence="6" id="KW-1185">Reference proteome</keyword>
<dbReference type="PANTHER" id="PTHR11452">
    <property type="entry name" value="ALPHA-GALACTOSIDASE/ALPHA-N-ACETYLGALACTOSAMINIDASE"/>
    <property type="match status" value="1"/>
</dbReference>
<dbReference type="InterPro" id="IPR013785">
    <property type="entry name" value="Aldolase_TIM"/>
</dbReference>
<evidence type="ECO:0000256" key="2">
    <source>
        <dbReference type="ARBA" id="ARBA00022801"/>
    </source>
</evidence>
<dbReference type="CDD" id="cd14792">
    <property type="entry name" value="GH27"/>
    <property type="match status" value="1"/>
</dbReference>
<dbReference type="InterPro" id="IPR017853">
    <property type="entry name" value="GH"/>
</dbReference>
<dbReference type="SUPFAM" id="SSF51445">
    <property type="entry name" value="(Trans)glycosidases"/>
    <property type="match status" value="1"/>
</dbReference>
<evidence type="ECO:0000313" key="5">
    <source>
        <dbReference type="EMBL" id="MBB5791013.1"/>
    </source>
</evidence>